<dbReference type="Gene3D" id="1.20.5.110">
    <property type="match status" value="2"/>
</dbReference>
<dbReference type="InterPro" id="IPR000727">
    <property type="entry name" value="T_SNARE_dom"/>
</dbReference>
<dbReference type="PANTHER" id="PTHR19305:SF9">
    <property type="entry name" value="SYNAPTOSOMAL-ASSOCIATED PROTEIN 29"/>
    <property type="match status" value="1"/>
</dbReference>
<evidence type="ECO:0000256" key="3">
    <source>
        <dbReference type="SAM" id="MobiDB-lite"/>
    </source>
</evidence>
<feature type="region of interest" description="Disordered" evidence="3">
    <location>
        <begin position="148"/>
        <end position="203"/>
    </location>
</feature>
<name>A0ABN7AY01_9HEMI</name>
<dbReference type="EMBL" id="AP028915">
    <property type="protein sequence ID" value="BES97048.1"/>
    <property type="molecule type" value="Genomic_DNA"/>
</dbReference>
<evidence type="ECO:0000256" key="1">
    <source>
        <dbReference type="ARBA" id="ARBA00009480"/>
    </source>
</evidence>
<feature type="coiled-coil region" evidence="2">
    <location>
        <begin position="106"/>
        <end position="133"/>
    </location>
</feature>
<evidence type="ECO:0000256" key="2">
    <source>
        <dbReference type="SAM" id="Coils"/>
    </source>
</evidence>
<organism evidence="5 6">
    <name type="scientific">Nesidiocoris tenuis</name>
    <dbReference type="NCBI Taxonomy" id="355587"/>
    <lineage>
        <taxon>Eukaryota</taxon>
        <taxon>Metazoa</taxon>
        <taxon>Ecdysozoa</taxon>
        <taxon>Arthropoda</taxon>
        <taxon>Hexapoda</taxon>
        <taxon>Insecta</taxon>
        <taxon>Pterygota</taxon>
        <taxon>Neoptera</taxon>
        <taxon>Paraneoptera</taxon>
        <taxon>Hemiptera</taxon>
        <taxon>Heteroptera</taxon>
        <taxon>Panheteroptera</taxon>
        <taxon>Cimicomorpha</taxon>
        <taxon>Miridae</taxon>
        <taxon>Dicyphina</taxon>
        <taxon>Nesidiocoris</taxon>
    </lineage>
</organism>
<protein>
    <submittedName>
        <fullName evidence="5">Synaptosomal-associated protein</fullName>
    </submittedName>
</protein>
<feature type="compositionally biased region" description="Polar residues" evidence="3">
    <location>
        <begin position="23"/>
        <end position="36"/>
    </location>
</feature>
<feature type="compositionally biased region" description="Acidic residues" evidence="3">
    <location>
        <begin position="37"/>
        <end position="47"/>
    </location>
</feature>
<keyword evidence="6" id="KW-1185">Reference proteome</keyword>
<feature type="compositionally biased region" description="Basic and acidic residues" evidence="3">
    <location>
        <begin position="55"/>
        <end position="64"/>
    </location>
</feature>
<dbReference type="PANTHER" id="PTHR19305">
    <property type="entry name" value="SYNAPTOSOMAL ASSOCIATED PROTEIN"/>
    <property type="match status" value="1"/>
</dbReference>
<feature type="compositionally biased region" description="Basic and acidic residues" evidence="3">
    <location>
        <begin position="10"/>
        <end position="22"/>
    </location>
</feature>
<feature type="region of interest" description="Disordered" evidence="3">
    <location>
        <begin position="1"/>
        <end position="64"/>
    </location>
</feature>
<evidence type="ECO:0000259" key="4">
    <source>
        <dbReference type="PROSITE" id="PS50192"/>
    </source>
</evidence>
<feature type="domain" description="T-SNARE coiled-coil homology" evidence="4">
    <location>
        <begin position="206"/>
        <end position="268"/>
    </location>
</feature>
<accession>A0ABN7AY01</accession>
<feature type="domain" description="T-SNARE coiled-coil homology" evidence="4">
    <location>
        <begin position="75"/>
        <end position="137"/>
    </location>
</feature>
<evidence type="ECO:0000313" key="5">
    <source>
        <dbReference type="EMBL" id="BES97048.1"/>
    </source>
</evidence>
<dbReference type="SMART" id="SM00397">
    <property type="entry name" value="t_SNARE"/>
    <property type="match status" value="2"/>
</dbReference>
<gene>
    <name evidence="5" type="ORF">NTJ_09861</name>
</gene>
<sequence length="270" mass="30242">MAEGVNSSFNREESTDAFERAKPTNSARRNKSTNPFDDSEEDVDDELFLQGSRKSGAESKKEAKYEGEILENKINEVRSETIASTERSLACLAEAGQVGDKIAETMAYQKEQLDNCNRKIDDINANLKNSRKHLRRIRSVFGGMRDFLLGTKMKKPPQTKPFERSGKSGAEEAKPSNPEAERESDSKFVYPSRNSGKFVGGDEKCPDQEQLIENNLGLMRDHVEGLKSRAIDIGNELDVQAELIDSINDQTEVAHISLTKQNKEIEKLLV</sequence>
<feature type="compositionally biased region" description="Basic and acidic residues" evidence="3">
    <location>
        <begin position="161"/>
        <end position="186"/>
    </location>
</feature>
<dbReference type="SUPFAM" id="SSF58038">
    <property type="entry name" value="SNARE fusion complex"/>
    <property type="match status" value="2"/>
</dbReference>
<dbReference type="Proteomes" id="UP001307889">
    <property type="component" value="Chromosome 7"/>
</dbReference>
<evidence type="ECO:0000313" key="6">
    <source>
        <dbReference type="Proteomes" id="UP001307889"/>
    </source>
</evidence>
<keyword evidence="2" id="KW-0175">Coiled coil</keyword>
<comment type="similarity">
    <text evidence="1">Belongs to the SNAP-25 family.</text>
</comment>
<reference evidence="5 6" key="1">
    <citation type="submission" date="2023-09" db="EMBL/GenBank/DDBJ databases">
        <title>Nesidiocoris tenuis whole genome shotgun sequence.</title>
        <authorList>
            <person name="Shibata T."/>
            <person name="Shimoda M."/>
            <person name="Kobayashi T."/>
            <person name="Uehara T."/>
        </authorList>
    </citation>
    <scope>NUCLEOTIDE SEQUENCE [LARGE SCALE GENOMIC DNA]</scope>
    <source>
        <strain evidence="5 6">Japan</strain>
    </source>
</reference>
<proteinExistence type="inferred from homology"/>
<dbReference type="PROSITE" id="PS50192">
    <property type="entry name" value="T_SNARE"/>
    <property type="match status" value="2"/>
</dbReference>